<proteinExistence type="predicted"/>
<evidence type="ECO:0000313" key="3">
    <source>
        <dbReference type="Proteomes" id="UP000324222"/>
    </source>
</evidence>
<name>A0A5B7K4T0_PORTR</name>
<evidence type="ECO:0000313" key="2">
    <source>
        <dbReference type="EMBL" id="MPC99634.1"/>
    </source>
</evidence>
<evidence type="ECO:0000256" key="1">
    <source>
        <dbReference type="SAM" id="MobiDB-lite"/>
    </source>
</evidence>
<dbReference type="EMBL" id="VSRR010119193">
    <property type="protein sequence ID" value="MPC99634.1"/>
    <property type="molecule type" value="Genomic_DNA"/>
</dbReference>
<sequence>MSSLAASDTRAQRFTQPASSRHALQHTPRRCCTTTRHHATHPAPQHHTRTPHSRTSTTN</sequence>
<accession>A0A5B7K4T0</accession>
<comment type="caution">
    <text evidence="2">The sequence shown here is derived from an EMBL/GenBank/DDBJ whole genome shotgun (WGS) entry which is preliminary data.</text>
</comment>
<gene>
    <name evidence="2" type="ORF">E2C01_095061</name>
</gene>
<feature type="region of interest" description="Disordered" evidence="1">
    <location>
        <begin position="1"/>
        <end position="59"/>
    </location>
</feature>
<dbReference type="Proteomes" id="UP000324222">
    <property type="component" value="Unassembled WGS sequence"/>
</dbReference>
<feature type="compositionally biased region" description="Basic residues" evidence="1">
    <location>
        <begin position="23"/>
        <end position="52"/>
    </location>
</feature>
<organism evidence="2 3">
    <name type="scientific">Portunus trituberculatus</name>
    <name type="common">Swimming crab</name>
    <name type="synonym">Neptunus trituberculatus</name>
    <dbReference type="NCBI Taxonomy" id="210409"/>
    <lineage>
        <taxon>Eukaryota</taxon>
        <taxon>Metazoa</taxon>
        <taxon>Ecdysozoa</taxon>
        <taxon>Arthropoda</taxon>
        <taxon>Crustacea</taxon>
        <taxon>Multicrustacea</taxon>
        <taxon>Malacostraca</taxon>
        <taxon>Eumalacostraca</taxon>
        <taxon>Eucarida</taxon>
        <taxon>Decapoda</taxon>
        <taxon>Pleocyemata</taxon>
        <taxon>Brachyura</taxon>
        <taxon>Eubrachyura</taxon>
        <taxon>Portunoidea</taxon>
        <taxon>Portunidae</taxon>
        <taxon>Portuninae</taxon>
        <taxon>Portunus</taxon>
    </lineage>
</organism>
<reference evidence="2 3" key="1">
    <citation type="submission" date="2019-05" db="EMBL/GenBank/DDBJ databases">
        <title>Another draft genome of Portunus trituberculatus and its Hox gene families provides insights of decapod evolution.</title>
        <authorList>
            <person name="Jeong J.-H."/>
            <person name="Song I."/>
            <person name="Kim S."/>
            <person name="Choi T."/>
            <person name="Kim D."/>
            <person name="Ryu S."/>
            <person name="Kim W."/>
        </authorList>
    </citation>
    <scope>NUCLEOTIDE SEQUENCE [LARGE SCALE GENOMIC DNA]</scope>
    <source>
        <tissue evidence="2">Muscle</tissue>
    </source>
</reference>
<keyword evidence="3" id="KW-1185">Reference proteome</keyword>
<protein>
    <submittedName>
        <fullName evidence="2">Uncharacterized protein</fullName>
    </submittedName>
</protein>
<dbReference type="AlphaFoldDB" id="A0A5B7K4T0"/>